<dbReference type="Proteomes" id="UP001281761">
    <property type="component" value="Unassembled WGS sequence"/>
</dbReference>
<proteinExistence type="predicted"/>
<sequence>MPNLIAHFDPSLRPSLGRSRLRQLSQKHAVFPHSWPDIGWACIFRIPNHQIESDSFSTRLAPQQSTLEATLRVFLPRSSFQTPFRGGHTQTKPKPIHRPSPISLSLSEQALSCSDHIQPFALSTGGTSDSSPTSWSNRSDAPVFMPSHPSVAVSIAPVPFASSLRACHSGRAFLWRFQLFVLLFLSRGRLSLLVQVNDQS</sequence>
<comment type="caution">
    <text evidence="1">The sequence shown here is derived from an EMBL/GenBank/DDBJ whole genome shotgun (WGS) entry which is preliminary data.</text>
</comment>
<dbReference type="EMBL" id="JARBJD010000131">
    <property type="protein sequence ID" value="KAK2950731.1"/>
    <property type="molecule type" value="Genomic_DNA"/>
</dbReference>
<gene>
    <name evidence="1" type="ORF">BLNAU_14402</name>
</gene>
<evidence type="ECO:0000313" key="2">
    <source>
        <dbReference type="Proteomes" id="UP001281761"/>
    </source>
</evidence>
<organism evidence="1 2">
    <name type="scientific">Blattamonas nauphoetae</name>
    <dbReference type="NCBI Taxonomy" id="2049346"/>
    <lineage>
        <taxon>Eukaryota</taxon>
        <taxon>Metamonada</taxon>
        <taxon>Preaxostyla</taxon>
        <taxon>Oxymonadida</taxon>
        <taxon>Blattamonas</taxon>
    </lineage>
</organism>
<reference evidence="1 2" key="1">
    <citation type="journal article" date="2022" name="bioRxiv">
        <title>Genomics of Preaxostyla Flagellates Illuminates Evolutionary Transitions and the Path Towards Mitochondrial Loss.</title>
        <authorList>
            <person name="Novak L.V.F."/>
            <person name="Treitli S.C."/>
            <person name="Pyrih J."/>
            <person name="Halakuc P."/>
            <person name="Pipaliya S.V."/>
            <person name="Vacek V."/>
            <person name="Brzon O."/>
            <person name="Soukal P."/>
            <person name="Eme L."/>
            <person name="Dacks J.B."/>
            <person name="Karnkowska A."/>
            <person name="Elias M."/>
            <person name="Hampl V."/>
        </authorList>
    </citation>
    <scope>NUCLEOTIDE SEQUENCE [LARGE SCALE GENOMIC DNA]</scope>
    <source>
        <strain evidence="1">NAU3</strain>
        <tissue evidence="1">Gut</tissue>
    </source>
</reference>
<protein>
    <submittedName>
        <fullName evidence="1">Uncharacterized protein</fullName>
    </submittedName>
</protein>
<accession>A0ABQ9XFK9</accession>
<evidence type="ECO:0000313" key="1">
    <source>
        <dbReference type="EMBL" id="KAK2950731.1"/>
    </source>
</evidence>
<name>A0ABQ9XFK9_9EUKA</name>
<keyword evidence="2" id="KW-1185">Reference proteome</keyword>